<sequence>MSECSVASRRAWELCDWNFRRLAAGLKFNVSDIPTTNYQLDLYGSTQQPQPQPQPQPLQNNVNPPVATMATQFPALASSTPVFNPSIPDDVQPHPLFQDPMATTATMTAFQQYPVSTPFFTSPRTEDPLLFGGFGTPTTAVPNDTYFPNDPISGESALPFFLNSSEEYWDD</sequence>
<evidence type="ECO:0000256" key="1">
    <source>
        <dbReference type="SAM" id="MobiDB-lite"/>
    </source>
</evidence>
<protein>
    <submittedName>
        <fullName evidence="2">Uncharacterized protein</fullName>
    </submittedName>
</protein>
<reference evidence="3" key="1">
    <citation type="journal article" date="2017" name="Genome Biol.">
        <title>Comparative genomics reveals high biological diversity and specific adaptations in the industrially and medically important fungal genus Aspergillus.</title>
        <authorList>
            <person name="de Vries R.P."/>
            <person name="Riley R."/>
            <person name="Wiebenga A."/>
            <person name="Aguilar-Osorio G."/>
            <person name="Amillis S."/>
            <person name="Uchima C.A."/>
            <person name="Anderluh G."/>
            <person name="Asadollahi M."/>
            <person name="Askin M."/>
            <person name="Barry K."/>
            <person name="Battaglia E."/>
            <person name="Bayram O."/>
            <person name="Benocci T."/>
            <person name="Braus-Stromeyer S.A."/>
            <person name="Caldana C."/>
            <person name="Canovas D."/>
            <person name="Cerqueira G.C."/>
            <person name="Chen F."/>
            <person name="Chen W."/>
            <person name="Choi C."/>
            <person name="Clum A."/>
            <person name="Dos Santos R.A."/>
            <person name="Damasio A.R."/>
            <person name="Diallinas G."/>
            <person name="Emri T."/>
            <person name="Fekete E."/>
            <person name="Flipphi M."/>
            <person name="Freyberg S."/>
            <person name="Gallo A."/>
            <person name="Gournas C."/>
            <person name="Habgood R."/>
            <person name="Hainaut M."/>
            <person name="Harispe M.L."/>
            <person name="Henrissat B."/>
            <person name="Hilden K.S."/>
            <person name="Hope R."/>
            <person name="Hossain A."/>
            <person name="Karabika E."/>
            <person name="Karaffa L."/>
            <person name="Karanyi Z."/>
            <person name="Krasevec N."/>
            <person name="Kuo A."/>
            <person name="Kusch H."/>
            <person name="LaButti K."/>
            <person name="Lagendijk E.L."/>
            <person name="Lapidus A."/>
            <person name="Levasseur A."/>
            <person name="Lindquist E."/>
            <person name="Lipzen A."/>
            <person name="Logrieco A.F."/>
            <person name="MacCabe A."/>
            <person name="Maekelae M.R."/>
            <person name="Malavazi I."/>
            <person name="Melin P."/>
            <person name="Meyer V."/>
            <person name="Mielnichuk N."/>
            <person name="Miskei M."/>
            <person name="Molnar A.P."/>
            <person name="Mule G."/>
            <person name="Ngan C.Y."/>
            <person name="Orejas M."/>
            <person name="Orosz E."/>
            <person name="Ouedraogo J.P."/>
            <person name="Overkamp K.M."/>
            <person name="Park H.-S."/>
            <person name="Perrone G."/>
            <person name="Piumi F."/>
            <person name="Punt P.J."/>
            <person name="Ram A.F."/>
            <person name="Ramon A."/>
            <person name="Rauscher S."/>
            <person name="Record E."/>
            <person name="Riano-Pachon D.M."/>
            <person name="Robert V."/>
            <person name="Roehrig J."/>
            <person name="Ruller R."/>
            <person name="Salamov A."/>
            <person name="Salih N.S."/>
            <person name="Samson R.A."/>
            <person name="Sandor E."/>
            <person name="Sanguinetti M."/>
            <person name="Schuetze T."/>
            <person name="Sepcic K."/>
            <person name="Shelest E."/>
            <person name="Sherlock G."/>
            <person name="Sophianopoulou V."/>
            <person name="Squina F.M."/>
            <person name="Sun H."/>
            <person name="Susca A."/>
            <person name="Todd R.B."/>
            <person name="Tsang A."/>
            <person name="Unkles S.E."/>
            <person name="van de Wiele N."/>
            <person name="van Rossen-Uffink D."/>
            <person name="Oliveira J.V."/>
            <person name="Vesth T.C."/>
            <person name="Visser J."/>
            <person name="Yu J.-H."/>
            <person name="Zhou M."/>
            <person name="Andersen M.R."/>
            <person name="Archer D.B."/>
            <person name="Baker S.E."/>
            <person name="Benoit I."/>
            <person name="Brakhage A.A."/>
            <person name="Braus G.H."/>
            <person name="Fischer R."/>
            <person name="Frisvad J.C."/>
            <person name="Goldman G.H."/>
            <person name="Houbraken J."/>
            <person name="Oakley B."/>
            <person name="Pocsi I."/>
            <person name="Scazzocchio C."/>
            <person name="Seiboth B."/>
            <person name="vanKuyk P.A."/>
            <person name="Wortman J."/>
            <person name="Dyer P.S."/>
            <person name="Grigoriev I.V."/>
        </authorList>
    </citation>
    <scope>NUCLEOTIDE SEQUENCE [LARGE SCALE GENOMIC DNA]</scope>
    <source>
        <strain evidence="3">CBS 583.65</strain>
    </source>
</reference>
<dbReference type="RefSeq" id="XP_040665336.1">
    <property type="nucleotide sequence ID" value="XM_040816045.1"/>
</dbReference>
<dbReference type="VEuPathDB" id="FungiDB:ASPVEDRAFT_69949"/>
<evidence type="ECO:0000313" key="3">
    <source>
        <dbReference type="Proteomes" id="UP000184073"/>
    </source>
</evidence>
<dbReference type="AlphaFoldDB" id="A0A1L9PDH8"/>
<dbReference type="EMBL" id="KV878127">
    <property type="protein sequence ID" value="OJI99573.1"/>
    <property type="molecule type" value="Genomic_DNA"/>
</dbReference>
<name>A0A1L9PDH8_ASPVE</name>
<dbReference type="Proteomes" id="UP000184073">
    <property type="component" value="Unassembled WGS sequence"/>
</dbReference>
<dbReference type="OrthoDB" id="5296287at2759"/>
<gene>
    <name evidence="2" type="ORF">ASPVEDRAFT_69949</name>
</gene>
<feature type="region of interest" description="Disordered" evidence="1">
    <location>
        <begin position="43"/>
        <end position="62"/>
    </location>
</feature>
<keyword evidence="3" id="KW-1185">Reference proteome</keyword>
<dbReference type="GeneID" id="63731556"/>
<evidence type="ECO:0000313" key="2">
    <source>
        <dbReference type="EMBL" id="OJI99573.1"/>
    </source>
</evidence>
<proteinExistence type="predicted"/>
<accession>A0A1L9PDH8</accession>
<organism evidence="2 3">
    <name type="scientific">Aspergillus versicolor CBS 583.65</name>
    <dbReference type="NCBI Taxonomy" id="1036611"/>
    <lineage>
        <taxon>Eukaryota</taxon>
        <taxon>Fungi</taxon>
        <taxon>Dikarya</taxon>
        <taxon>Ascomycota</taxon>
        <taxon>Pezizomycotina</taxon>
        <taxon>Eurotiomycetes</taxon>
        <taxon>Eurotiomycetidae</taxon>
        <taxon>Eurotiales</taxon>
        <taxon>Aspergillaceae</taxon>
        <taxon>Aspergillus</taxon>
        <taxon>Aspergillus subgen. Nidulantes</taxon>
    </lineage>
</organism>